<organism evidence="2 3">
    <name type="scientific">Streptomyces roseochromogenus subsp. oscitans DS 12.976</name>
    <dbReference type="NCBI Taxonomy" id="1352936"/>
    <lineage>
        <taxon>Bacteria</taxon>
        <taxon>Bacillati</taxon>
        <taxon>Actinomycetota</taxon>
        <taxon>Actinomycetes</taxon>
        <taxon>Kitasatosporales</taxon>
        <taxon>Streptomycetaceae</taxon>
        <taxon>Streptomyces</taxon>
    </lineage>
</organism>
<dbReference type="PATRIC" id="fig|1352936.5.peg.9327"/>
<name>V6JH33_STRRC</name>
<protein>
    <recommendedName>
        <fullName evidence="1">AB hydrolase-1 domain-containing protein</fullName>
    </recommendedName>
</protein>
<accession>V6JH33</accession>
<dbReference type="OrthoDB" id="4944883at2"/>
<dbReference type="GO" id="GO:0047372">
    <property type="term" value="F:monoacylglycerol lipase activity"/>
    <property type="evidence" value="ECO:0007669"/>
    <property type="project" value="TreeGrafter"/>
</dbReference>
<dbReference type="Gene3D" id="3.40.50.1820">
    <property type="entry name" value="alpha/beta hydrolase"/>
    <property type="match status" value="1"/>
</dbReference>
<dbReference type="EMBL" id="AWQX01000391">
    <property type="protein sequence ID" value="EST18466.1"/>
    <property type="molecule type" value="Genomic_DNA"/>
</dbReference>
<dbReference type="Pfam" id="PF00561">
    <property type="entry name" value="Abhydrolase_1"/>
    <property type="match status" value="1"/>
</dbReference>
<comment type="caution">
    <text evidence="2">The sequence shown here is derived from an EMBL/GenBank/DDBJ whole genome shotgun (WGS) entry which is preliminary data.</text>
</comment>
<dbReference type="InterPro" id="IPR029058">
    <property type="entry name" value="AB_hydrolase_fold"/>
</dbReference>
<dbReference type="InterPro" id="IPR050266">
    <property type="entry name" value="AB_hydrolase_sf"/>
</dbReference>
<dbReference type="PANTHER" id="PTHR43798">
    <property type="entry name" value="MONOACYLGLYCEROL LIPASE"/>
    <property type="match status" value="1"/>
</dbReference>
<gene>
    <name evidence="2" type="ORF">M878_44930</name>
</gene>
<dbReference type="PANTHER" id="PTHR43798:SF5">
    <property type="entry name" value="MONOACYLGLYCEROL LIPASE ABHD6"/>
    <property type="match status" value="1"/>
</dbReference>
<dbReference type="GO" id="GO:0046464">
    <property type="term" value="P:acylglycerol catabolic process"/>
    <property type="evidence" value="ECO:0007669"/>
    <property type="project" value="TreeGrafter"/>
</dbReference>
<proteinExistence type="predicted"/>
<feature type="domain" description="AB hydrolase-1" evidence="1">
    <location>
        <begin position="22"/>
        <end position="245"/>
    </location>
</feature>
<evidence type="ECO:0000313" key="3">
    <source>
        <dbReference type="Proteomes" id="UP000017984"/>
    </source>
</evidence>
<dbReference type="RefSeq" id="WP_023553828.1">
    <property type="nucleotide sequence ID" value="NZ_CM002285.1"/>
</dbReference>
<dbReference type="PRINTS" id="PR00111">
    <property type="entry name" value="ABHYDROLASE"/>
</dbReference>
<reference evidence="2 3" key="1">
    <citation type="journal article" date="2014" name="Genome Announc.">
        <title>Draft Genome Sequence of Streptomyces roseochromogenes subsp. oscitans DS 12.976, Producer of the Aminocoumarin Antibiotic Clorobiocin.</title>
        <authorList>
            <person name="Ruckert C."/>
            <person name="Kalinowski J."/>
            <person name="Heide L."/>
            <person name="Apel A.K."/>
        </authorList>
    </citation>
    <scope>NUCLEOTIDE SEQUENCE [LARGE SCALE GENOMIC DNA]</scope>
    <source>
        <strain evidence="2 3">DS 12.976</strain>
    </source>
</reference>
<evidence type="ECO:0000313" key="2">
    <source>
        <dbReference type="EMBL" id="EST18466.1"/>
    </source>
</evidence>
<keyword evidence="3" id="KW-1185">Reference proteome</keyword>
<dbReference type="SUPFAM" id="SSF53474">
    <property type="entry name" value="alpha/beta-Hydrolases"/>
    <property type="match status" value="1"/>
</dbReference>
<dbReference type="AlphaFoldDB" id="V6JH33"/>
<dbReference type="GO" id="GO:0016020">
    <property type="term" value="C:membrane"/>
    <property type="evidence" value="ECO:0007669"/>
    <property type="project" value="TreeGrafter"/>
</dbReference>
<dbReference type="InterPro" id="IPR000073">
    <property type="entry name" value="AB_hydrolase_1"/>
</dbReference>
<dbReference type="HOGENOM" id="CLU_020336_50_2_11"/>
<sequence length="266" mass="27910">MSTRHLPEPTFARTRLGSGPGLVLAHGAGSSLANTYGPILDQLAARHTVVGIDYPGSGDTPRSATPLSVDDLADQLVAAADAEGLGRFALSGFSLGGPVAIRAAARHPERVTALVLTATFPHRSNRLALASSVWRKIAASGDQQMLAEFLVMMSLGTQALESMSAEQLQQTLGFAAATAADGTPEQADLVGRADVREDLAGITVPTLVISTSDDWFTSTALHRQIAETIPGAELAELATGHLPMVELPEEWLRLITDFLAKHSQSG</sequence>
<evidence type="ECO:0000259" key="1">
    <source>
        <dbReference type="Pfam" id="PF00561"/>
    </source>
</evidence>
<dbReference type="Proteomes" id="UP000017984">
    <property type="component" value="Chromosome"/>
</dbReference>
<dbReference type="STRING" id="1352936.M878_44930"/>